<name>A0A817YK31_9BILA</name>
<dbReference type="Proteomes" id="UP000663838">
    <property type="component" value="Unassembled WGS sequence"/>
</dbReference>
<protein>
    <recommendedName>
        <fullName evidence="5">DDE-1 domain-containing protein</fullName>
    </recommendedName>
</protein>
<evidence type="ECO:0000313" key="3">
    <source>
        <dbReference type="EMBL" id="CAF4721579.1"/>
    </source>
</evidence>
<comment type="caution">
    <text evidence="2">The sequence shown here is derived from an EMBL/GenBank/DDBJ whole genome shotgun (WGS) entry which is preliminary data.</text>
</comment>
<dbReference type="EMBL" id="CAJNYV010000757">
    <property type="protein sequence ID" value="CAF3379526.1"/>
    <property type="molecule type" value="Genomic_DNA"/>
</dbReference>
<feature type="compositionally biased region" description="Polar residues" evidence="1">
    <location>
        <begin position="39"/>
        <end position="56"/>
    </location>
</feature>
<gene>
    <name evidence="2" type="ORF">KIK155_LOCUS6158</name>
    <name evidence="3" type="ORF">TOA249_LOCUS18306</name>
</gene>
<feature type="compositionally biased region" description="Basic residues" evidence="1">
    <location>
        <begin position="58"/>
        <end position="75"/>
    </location>
</feature>
<organism evidence="2 4">
    <name type="scientific">Rotaria socialis</name>
    <dbReference type="NCBI Taxonomy" id="392032"/>
    <lineage>
        <taxon>Eukaryota</taxon>
        <taxon>Metazoa</taxon>
        <taxon>Spiralia</taxon>
        <taxon>Gnathifera</taxon>
        <taxon>Rotifera</taxon>
        <taxon>Eurotatoria</taxon>
        <taxon>Bdelloidea</taxon>
        <taxon>Philodinida</taxon>
        <taxon>Philodinidae</taxon>
        <taxon>Rotaria</taxon>
    </lineage>
</organism>
<evidence type="ECO:0000313" key="2">
    <source>
        <dbReference type="EMBL" id="CAF3379526.1"/>
    </source>
</evidence>
<feature type="compositionally biased region" description="Polar residues" evidence="1">
    <location>
        <begin position="13"/>
        <end position="25"/>
    </location>
</feature>
<dbReference type="Proteomes" id="UP000663865">
    <property type="component" value="Unassembled WGS sequence"/>
</dbReference>
<feature type="region of interest" description="Disordered" evidence="1">
    <location>
        <begin position="13"/>
        <end position="79"/>
    </location>
</feature>
<dbReference type="AlphaFoldDB" id="A0A817YK31"/>
<evidence type="ECO:0000256" key="1">
    <source>
        <dbReference type="SAM" id="MobiDB-lite"/>
    </source>
</evidence>
<sequence length="422" mass="48824">MDNDDENMLCLSVNSTVQSYPAAQTSEDDENYDSDRIVDNSSSRLCSLQSEASDTPSGKRKREQRKRLKGGGHKIKYADLDDPSTIRHEKITFKKLFRQGANLSTELKHEAPSIKWYRRLMIRHRLSLQRPKRNQKIPLIETHEHATLFYDYLREASKWGPKRGPMGAFVPRDVCNFDESPVALFGDQTKRSMNYVNVDNEVEGNICSKVKDGNPKLLITYSCNSHLNPLVKQSLRQRSVVIAIIPKGCTQYLQLLDTRVCSNFKIHYFNAAEEFIEKNGPRNKLKLNAAQSRIICTRLTWEAWRRTLNSIDLKKGFTEIGYTWTDCSIVSPRTLPGYIYDPNKESKIQPNDHDDDIQNHIANEANLAIQQHTQVMLKNGGKQLKLDEIWKKNNYYIYVTYVNLCFDFHLLSIRNCELNKKD</sequence>
<evidence type="ECO:0008006" key="5">
    <source>
        <dbReference type="Google" id="ProtNLM"/>
    </source>
</evidence>
<accession>A0A817YK31</accession>
<evidence type="ECO:0000313" key="4">
    <source>
        <dbReference type="Proteomes" id="UP000663865"/>
    </source>
</evidence>
<reference evidence="2" key="1">
    <citation type="submission" date="2021-02" db="EMBL/GenBank/DDBJ databases">
        <authorList>
            <person name="Nowell W R."/>
        </authorList>
    </citation>
    <scope>NUCLEOTIDE SEQUENCE</scope>
</reference>
<dbReference type="EMBL" id="CAJOBS010001356">
    <property type="protein sequence ID" value="CAF4721579.1"/>
    <property type="molecule type" value="Genomic_DNA"/>
</dbReference>
<proteinExistence type="predicted"/>